<protein>
    <submittedName>
        <fullName evidence="1">Uncharacterized protein</fullName>
    </submittedName>
</protein>
<reference evidence="1" key="1">
    <citation type="journal article" date="2015" name="Nature">
        <title>Complex archaea that bridge the gap between prokaryotes and eukaryotes.</title>
        <authorList>
            <person name="Spang A."/>
            <person name="Saw J.H."/>
            <person name="Jorgensen S.L."/>
            <person name="Zaremba-Niedzwiedzka K."/>
            <person name="Martijn J."/>
            <person name="Lind A.E."/>
            <person name="van Eijk R."/>
            <person name="Schleper C."/>
            <person name="Guy L."/>
            <person name="Ettema T.J."/>
        </authorList>
    </citation>
    <scope>NUCLEOTIDE SEQUENCE</scope>
</reference>
<evidence type="ECO:0000313" key="1">
    <source>
        <dbReference type="EMBL" id="KKO12148.1"/>
    </source>
</evidence>
<sequence>MYKDKRLQEYRLDISSEDIVDGLIRTMSLERNVM</sequence>
<name>A0A0F9WHY4_9ZZZZ</name>
<dbReference type="AlphaFoldDB" id="A0A0F9WHY4"/>
<dbReference type="EMBL" id="LAZR01000001">
    <property type="protein sequence ID" value="KKO12148.1"/>
    <property type="molecule type" value="Genomic_DNA"/>
</dbReference>
<organism evidence="1">
    <name type="scientific">marine sediment metagenome</name>
    <dbReference type="NCBI Taxonomy" id="412755"/>
    <lineage>
        <taxon>unclassified sequences</taxon>
        <taxon>metagenomes</taxon>
        <taxon>ecological metagenomes</taxon>
    </lineage>
</organism>
<proteinExistence type="predicted"/>
<gene>
    <name evidence="1" type="ORF">LCGC14_0001560</name>
</gene>
<accession>A0A0F9WHY4</accession>
<comment type="caution">
    <text evidence="1">The sequence shown here is derived from an EMBL/GenBank/DDBJ whole genome shotgun (WGS) entry which is preliminary data.</text>
</comment>